<reference evidence="1" key="1">
    <citation type="journal article" date="2021" name="Proc. Natl. Acad. Sci. U.S.A.">
        <title>A Catalog of Tens of Thousands of Viruses from Human Metagenomes Reveals Hidden Associations with Chronic Diseases.</title>
        <authorList>
            <person name="Tisza M.J."/>
            <person name="Buck C.B."/>
        </authorList>
    </citation>
    <scope>NUCLEOTIDE SEQUENCE</scope>
    <source>
        <strain evidence="1">Ct1ba2</strain>
    </source>
</reference>
<dbReference type="EMBL" id="BK032540">
    <property type="protein sequence ID" value="DAF46573.1"/>
    <property type="molecule type" value="Genomic_DNA"/>
</dbReference>
<protein>
    <submittedName>
        <fullName evidence="1">Uncharacterized protein</fullName>
    </submittedName>
</protein>
<organism evidence="1">
    <name type="scientific">Myoviridae sp. ct1ba2</name>
    <dbReference type="NCBI Taxonomy" id="2827654"/>
    <lineage>
        <taxon>Viruses</taxon>
        <taxon>Duplodnaviria</taxon>
        <taxon>Heunggongvirae</taxon>
        <taxon>Uroviricota</taxon>
        <taxon>Caudoviricetes</taxon>
    </lineage>
</organism>
<evidence type="ECO:0000313" key="1">
    <source>
        <dbReference type="EMBL" id="DAF46573.1"/>
    </source>
</evidence>
<proteinExistence type="predicted"/>
<sequence length="111" mass="13016">MLLDEINRISEKIEQLADSEDLEFQFSTGQFPITCVFTRKPNNQMSMIEHELIAGGQLVFIFDEEMQVAIKDDFKTNDDKLNALKNSCKKLHYTFLQIYFKNNKEKESLDD</sequence>
<accession>A0A8S5S6A7</accession>
<name>A0A8S5S6A7_9CAUD</name>